<dbReference type="EMBL" id="CP036313">
    <property type="protein sequence ID" value="QBH14796.1"/>
    <property type="molecule type" value="Genomic_DNA"/>
</dbReference>
<feature type="coiled-coil region" evidence="1">
    <location>
        <begin position="37"/>
        <end position="71"/>
    </location>
</feature>
<feature type="signal peptide" evidence="3">
    <location>
        <begin position="1"/>
        <end position="21"/>
    </location>
</feature>
<proteinExistence type="predicted"/>
<organism evidence="5 6">
    <name type="scientific">Desulfobacter hydrogenophilus</name>
    <dbReference type="NCBI Taxonomy" id="2291"/>
    <lineage>
        <taxon>Bacteria</taxon>
        <taxon>Pseudomonadati</taxon>
        <taxon>Thermodesulfobacteriota</taxon>
        <taxon>Desulfobacteria</taxon>
        <taxon>Desulfobacterales</taxon>
        <taxon>Desulfobacteraceae</taxon>
        <taxon>Desulfobacter</taxon>
    </lineage>
</organism>
<feature type="compositionally biased region" description="Basic and acidic residues" evidence="2">
    <location>
        <begin position="240"/>
        <end position="250"/>
    </location>
</feature>
<evidence type="ECO:0000313" key="5">
    <source>
        <dbReference type="EMBL" id="RAM03829.1"/>
    </source>
</evidence>
<gene>
    <name evidence="5" type="primary">trbJ</name>
    <name evidence="5" type="ORF">DO021_01915</name>
    <name evidence="4" type="ORF">EYB58_18875</name>
</gene>
<keyword evidence="3" id="KW-0732">Signal</keyword>
<dbReference type="InterPro" id="IPR014147">
    <property type="entry name" value="T4SS_TrbJ"/>
</dbReference>
<dbReference type="EMBL" id="QLNI01000002">
    <property type="protein sequence ID" value="RAM03829.1"/>
    <property type="molecule type" value="Genomic_DNA"/>
</dbReference>
<evidence type="ECO:0000256" key="3">
    <source>
        <dbReference type="SAM" id="SignalP"/>
    </source>
</evidence>
<dbReference type="Proteomes" id="UP000248798">
    <property type="component" value="Unassembled WGS sequence"/>
</dbReference>
<protein>
    <submittedName>
        <fullName evidence="5">P-type conjugative transfer protein TrbJ</fullName>
    </submittedName>
</protein>
<keyword evidence="7" id="KW-1185">Reference proteome</keyword>
<sequence>MKNKITIALLSIITSVNVSIAGIPVTCLNCSNLFTQALEYIKDIEQLAEEIKQYEQLVKQTENAITNTMNLPSNLLSNLQSQIKVAVSNVSRLNSYKADMDALYTIFTDTWPELEEIKVDGVLMKDRIAAKQNQFKKAAEKVDNILQSNFRLSGQQLQDLQDSGDFDNYVDDLLSTKEGRQQAIEAGNQINALTVHEMRQTRALLANYVQAQAAESAQKQNEEKQLEAEEEREQSTGVDMKADILPELFR</sequence>
<keyword evidence="1" id="KW-0175">Coiled coil</keyword>
<evidence type="ECO:0000313" key="7">
    <source>
        <dbReference type="Proteomes" id="UP000293902"/>
    </source>
</evidence>
<name>A0A328FHC3_9BACT</name>
<evidence type="ECO:0000256" key="1">
    <source>
        <dbReference type="SAM" id="Coils"/>
    </source>
</evidence>
<reference evidence="5 6" key="1">
    <citation type="submission" date="2018-06" db="EMBL/GenBank/DDBJ databases">
        <title>Complete Genome Sequence of Desulfobacter hydrogenophilus (DSM3380).</title>
        <authorList>
            <person name="Marietou A."/>
            <person name="Schreiber L."/>
            <person name="Marshall I."/>
            <person name="Jorgensen B."/>
        </authorList>
    </citation>
    <scope>NUCLEOTIDE SEQUENCE [LARGE SCALE GENOMIC DNA]</scope>
    <source>
        <strain evidence="5 6">DSM 3380</strain>
    </source>
</reference>
<dbReference type="Proteomes" id="UP000293902">
    <property type="component" value="Chromosome"/>
</dbReference>
<dbReference type="NCBIfam" id="TIGR02780">
    <property type="entry name" value="TrbJ_Ti"/>
    <property type="match status" value="1"/>
</dbReference>
<feature type="region of interest" description="Disordered" evidence="2">
    <location>
        <begin position="214"/>
        <end position="250"/>
    </location>
</feature>
<dbReference type="RefSeq" id="WP_111953169.1">
    <property type="nucleotide sequence ID" value="NZ_CP036313.1"/>
</dbReference>
<dbReference type="OrthoDB" id="5415890at2"/>
<accession>A0A328FHC3</accession>
<evidence type="ECO:0000256" key="2">
    <source>
        <dbReference type="SAM" id="MobiDB-lite"/>
    </source>
</evidence>
<evidence type="ECO:0000313" key="6">
    <source>
        <dbReference type="Proteomes" id="UP000248798"/>
    </source>
</evidence>
<evidence type="ECO:0000313" key="4">
    <source>
        <dbReference type="EMBL" id="QBH14796.1"/>
    </source>
</evidence>
<reference evidence="4 7" key="2">
    <citation type="submission" date="2019-02" db="EMBL/GenBank/DDBJ databases">
        <title>Complete genome sequence of Desulfobacter hydrogenophilus AcRS1.</title>
        <authorList>
            <person name="Marietou A."/>
            <person name="Lund M.B."/>
            <person name="Marshall I.P.G."/>
            <person name="Schreiber L."/>
            <person name="Jorgensen B."/>
        </authorList>
    </citation>
    <scope>NUCLEOTIDE SEQUENCE [LARGE SCALE GENOMIC DNA]</scope>
    <source>
        <strain evidence="4 7">AcRS1</strain>
    </source>
</reference>
<feature type="chain" id="PRO_5030062998" evidence="3">
    <location>
        <begin position="22"/>
        <end position="250"/>
    </location>
</feature>
<dbReference type="AlphaFoldDB" id="A0A328FHC3"/>